<sequence>MSSPGSFKHRPLTAASLSAEDHGPGTLYFAYGSNLSPTQMTIRCTSTPERSGQPIAIARLHGWKWFICERGCANVAYTGNVGRLEAEDGPKVDASGGDEVWGVLYNMSIEDEETLDRYEHVDWSAPEAEPSKESSNEISSDGRGFQSLLVMARPNEQGTGHHNKVYVNAEIVEWKIKGWRDQQQDLRWARVLVYVDEYRITEGAIRENYIGRMNRGIKEAVTLGLSKEWVEKVVRPQVPDGIDALEGFVGVI</sequence>
<comment type="caution">
    <text evidence="5">The sequence shown here is derived from an EMBL/GenBank/DDBJ whole genome shotgun (WGS) entry which is preliminary data.</text>
</comment>
<dbReference type="GO" id="GO:0003839">
    <property type="term" value="F:gamma-glutamylcyclotransferase activity"/>
    <property type="evidence" value="ECO:0007669"/>
    <property type="project" value="UniProtKB-EC"/>
</dbReference>
<keyword evidence="6" id="KW-1185">Reference proteome</keyword>
<accession>A0AAV9NKJ4</accession>
<dbReference type="InterPro" id="IPR036568">
    <property type="entry name" value="GGCT-like_sf"/>
</dbReference>
<proteinExistence type="predicted"/>
<dbReference type="PANTHER" id="PTHR12935">
    <property type="entry name" value="GAMMA-GLUTAMYLCYCLOTRANSFERASE"/>
    <property type="match status" value="1"/>
</dbReference>
<dbReference type="EMBL" id="JAVRRD010000006">
    <property type="protein sequence ID" value="KAK5057758.1"/>
    <property type="molecule type" value="Genomic_DNA"/>
</dbReference>
<dbReference type="EC" id="4.3.2.9" evidence="1"/>
<dbReference type="CDD" id="cd06661">
    <property type="entry name" value="GGCT_like"/>
    <property type="match status" value="1"/>
</dbReference>
<dbReference type="AlphaFoldDB" id="A0AAV9NKJ4"/>
<evidence type="ECO:0000256" key="1">
    <source>
        <dbReference type="ARBA" id="ARBA00012346"/>
    </source>
</evidence>
<dbReference type="InterPro" id="IPR013024">
    <property type="entry name" value="GGCT-like"/>
</dbReference>
<evidence type="ECO:0000313" key="6">
    <source>
        <dbReference type="Proteomes" id="UP001358417"/>
    </source>
</evidence>
<evidence type="ECO:0000256" key="4">
    <source>
        <dbReference type="PIRSR" id="PIRSR617939-2"/>
    </source>
</evidence>
<gene>
    <name evidence="5" type="ORF">LTR84_011759</name>
</gene>
<dbReference type="Proteomes" id="UP001358417">
    <property type="component" value="Unassembled WGS sequence"/>
</dbReference>
<evidence type="ECO:0000313" key="5">
    <source>
        <dbReference type="EMBL" id="KAK5057758.1"/>
    </source>
</evidence>
<organism evidence="5 6">
    <name type="scientific">Exophiala bonariae</name>
    <dbReference type="NCBI Taxonomy" id="1690606"/>
    <lineage>
        <taxon>Eukaryota</taxon>
        <taxon>Fungi</taxon>
        <taxon>Dikarya</taxon>
        <taxon>Ascomycota</taxon>
        <taxon>Pezizomycotina</taxon>
        <taxon>Eurotiomycetes</taxon>
        <taxon>Chaetothyriomycetidae</taxon>
        <taxon>Chaetothyriales</taxon>
        <taxon>Herpotrichiellaceae</taxon>
        <taxon>Exophiala</taxon>
    </lineage>
</organism>
<dbReference type="GeneID" id="89979909"/>
<dbReference type="Gene3D" id="3.10.490.10">
    <property type="entry name" value="Gamma-glutamyl cyclotransferase-like"/>
    <property type="match status" value="1"/>
</dbReference>
<name>A0AAV9NKJ4_9EURO</name>
<protein>
    <recommendedName>
        <fullName evidence="1">gamma-glutamylcyclotransferase</fullName>
        <ecNumber evidence="1">4.3.2.9</ecNumber>
    </recommendedName>
</protein>
<dbReference type="InterPro" id="IPR017939">
    <property type="entry name" value="G-Glutamylcylcotransferase"/>
</dbReference>
<feature type="active site" description="Proton acceptor" evidence="3">
    <location>
        <position position="119"/>
    </location>
</feature>
<dbReference type="RefSeq" id="XP_064708876.1">
    <property type="nucleotide sequence ID" value="XM_064855287.1"/>
</dbReference>
<dbReference type="PANTHER" id="PTHR12935:SF0">
    <property type="entry name" value="GAMMA-GLUTAMYLCYCLOTRANSFERASE"/>
    <property type="match status" value="1"/>
</dbReference>
<reference evidence="5 6" key="1">
    <citation type="submission" date="2023-08" db="EMBL/GenBank/DDBJ databases">
        <title>Black Yeasts Isolated from many extreme environments.</title>
        <authorList>
            <person name="Coleine C."/>
            <person name="Stajich J.E."/>
            <person name="Selbmann L."/>
        </authorList>
    </citation>
    <scope>NUCLEOTIDE SEQUENCE [LARGE SCALE GENOMIC DNA]</scope>
    <source>
        <strain evidence="5 6">CCFEE 5792</strain>
    </source>
</reference>
<evidence type="ECO:0000256" key="3">
    <source>
        <dbReference type="PIRSR" id="PIRSR617939-1"/>
    </source>
</evidence>
<evidence type="ECO:0000256" key="2">
    <source>
        <dbReference type="ARBA" id="ARBA00023239"/>
    </source>
</evidence>
<dbReference type="SUPFAM" id="SSF110857">
    <property type="entry name" value="Gamma-glutamyl cyclotransferase-like"/>
    <property type="match status" value="1"/>
</dbReference>
<feature type="binding site" evidence="4">
    <location>
        <begin position="28"/>
        <end position="33"/>
    </location>
    <ligand>
        <name>substrate</name>
    </ligand>
</feature>
<keyword evidence="2" id="KW-0456">Lyase</keyword>